<dbReference type="PANTHER" id="PTHR47619:SF1">
    <property type="entry name" value="EXODEOXYRIBONUCLEASE WALJ"/>
    <property type="match status" value="1"/>
</dbReference>
<dbReference type="Gene3D" id="3.60.15.10">
    <property type="entry name" value="Ribonuclease Z/Hydroxyacylglutathione hydrolase-like"/>
    <property type="match status" value="1"/>
</dbReference>
<dbReference type="EMBL" id="JANSKA010000007">
    <property type="protein sequence ID" value="MCR9037221.1"/>
    <property type="molecule type" value="Genomic_DNA"/>
</dbReference>
<name>A0ABT1ZAI4_9ACTN</name>
<dbReference type="InterPro" id="IPR001279">
    <property type="entry name" value="Metallo-B-lactamas"/>
</dbReference>
<feature type="domain" description="Metallo-beta-lactamase" evidence="1">
    <location>
        <begin position="15"/>
        <end position="222"/>
    </location>
</feature>
<dbReference type="Pfam" id="PF12706">
    <property type="entry name" value="Lactamase_B_2"/>
    <property type="match status" value="1"/>
</dbReference>
<dbReference type="SMART" id="SM00849">
    <property type="entry name" value="Lactamase_B"/>
    <property type="match status" value="1"/>
</dbReference>
<evidence type="ECO:0000313" key="2">
    <source>
        <dbReference type="EMBL" id="MCR9037221.1"/>
    </source>
</evidence>
<reference evidence="2 3" key="1">
    <citation type="submission" date="2022-08" db="EMBL/GenBank/DDBJ databases">
        <title>Tractidigestivibacter montrealensis type strain KD21.</title>
        <authorList>
            <person name="Diop K."/>
            <person name="Richard C."/>
            <person name="Routy B."/>
        </authorList>
    </citation>
    <scope>NUCLEOTIDE SEQUENCE [LARGE SCALE GENOMIC DNA]</scope>
    <source>
        <strain evidence="2 3">KD21</strain>
    </source>
</reference>
<dbReference type="Proteomes" id="UP001204320">
    <property type="component" value="Unassembled WGS sequence"/>
</dbReference>
<keyword evidence="3" id="KW-1185">Reference proteome</keyword>
<dbReference type="RefSeq" id="WP_258499635.1">
    <property type="nucleotide sequence ID" value="NZ_JANSKA010000007.1"/>
</dbReference>
<gene>
    <name evidence="2" type="ORF">NVS32_09700</name>
</gene>
<evidence type="ECO:0000259" key="1">
    <source>
        <dbReference type="SMART" id="SM00849"/>
    </source>
</evidence>
<proteinExistence type="predicted"/>
<dbReference type="InterPro" id="IPR036866">
    <property type="entry name" value="RibonucZ/Hydroxyglut_hydro"/>
</dbReference>
<comment type="caution">
    <text evidence="2">The sequence shown here is derived from an EMBL/GenBank/DDBJ whole genome shotgun (WGS) entry which is preliminary data.</text>
</comment>
<dbReference type="SUPFAM" id="SSF56281">
    <property type="entry name" value="Metallo-hydrolase/oxidoreductase"/>
    <property type="match status" value="1"/>
</dbReference>
<evidence type="ECO:0000313" key="3">
    <source>
        <dbReference type="Proteomes" id="UP001204320"/>
    </source>
</evidence>
<organism evidence="2 3">
    <name type="scientific">Tractidigestivibacter montrealensis</name>
    <dbReference type="NCBI Taxonomy" id="2972466"/>
    <lineage>
        <taxon>Bacteria</taxon>
        <taxon>Bacillati</taxon>
        <taxon>Actinomycetota</taxon>
        <taxon>Coriobacteriia</taxon>
        <taxon>Coriobacteriales</taxon>
        <taxon>Atopobiaceae</taxon>
        <taxon>Tractidigestivibacter</taxon>
    </lineage>
</organism>
<accession>A0ABT1ZAI4</accession>
<protein>
    <submittedName>
        <fullName evidence="2">MBL fold metallo-hydrolase</fullName>
    </submittedName>
</protein>
<dbReference type="InterPro" id="IPR052533">
    <property type="entry name" value="WalJ/YycJ-like"/>
</dbReference>
<sequence>MTPQIHLHVLASGSKGNAAVVEGPAGSVLIDDGIARRTLLARASELGVNMDDVRAVLLTHEHTDHVSGLPVFANHFDGPLFATAGTISARERLSQLPFEVINHTDALELCGMHVTVFPTSHDVADPVGFRFATTDENGELADALGYCTDTGVLTDEAGQALTGCRVLALESNHDERMLATGPYPGYLKQRIHGRQGHLSNAQAADALQDLVTNETEVIVGMHLSHENNRPSVAVRTLAAAVGAEATNETFTEARTPDGHLTVCVSAQDAPLSVW</sequence>
<dbReference type="PANTHER" id="PTHR47619">
    <property type="entry name" value="METALLO-HYDROLASE YYCJ-RELATED"/>
    <property type="match status" value="1"/>
</dbReference>